<dbReference type="EMBL" id="JBHUCP010000025">
    <property type="protein sequence ID" value="MFD1533490.1"/>
    <property type="molecule type" value="Genomic_DNA"/>
</dbReference>
<dbReference type="PROSITE" id="PS51257">
    <property type="entry name" value="PROKAR_LIPOPROTEIN"/>
    <property type="match status" value="1"/>
</dbReference>
<dbReference type="CDD" id="cd00413">
    <property type="entry name" value="Glyco_hydrolase_16"/>
    <property type="match status" value="1"/>
</dbReference>
<keyword evidence="5" id="KW-1185">Reference proteome</keyword>
<reference evidence="5" key="1">
    <citation type="journal article" date="2019" name="Int. J. Syst. Evol. Microbiol.">
        <title>The Global Catalogue of Microorganisms (GCM) 10K type strain sequencing project: providing services to taxonomists for standard genome sequencing and annotation.</title>
        <authorList>
            <consortium name="The Broad Institute Genomics Platform"/>
            <consortium name="The Broad Institute Genome Sequencing Center for Infectious Disease"/>
            <person name="Wu L."/>
            <person name="Ma J."/>
        </authorList>
    </citation>
    <scope>NUCLEOTIDE SEQUENCE [LARGE SCALE GENOMIC DNA]</scope>
    <source>
        <strain evidence="5">JCM 12165</strain>
    </source>
</reference>
<dbReference type="InterPro" id="IPR000757">
    <property type="entry name" value="Beta-glucanase-like"/>
</dbReference>
<dbReference type="RefSeq" id="WP_343985445.1">
    <property type="nucleotide sequence ID" value="NZ_BAAAJG010000026.1"/>
</dbReference>
<feature type="compositionally biased region" description="Low complexity" evidence="1">
    <location>
        <begin position="45"/>
        <end position="85"/>
    </location>
</feature>
<feature type="chain" id="PRO_5045064452" evidence="2">
    <location>
        <begin position="26"/>
        <end position="305"/>
    </location>
</feature>
<feature type="region of interest" description="Disordered" evidence="1">
    <location>
        <begin position="27"/>
        <end position="97"/>
    </location>
</feature>
<dbReference type="GO" id="GO:0016787">
    <property type="term" value="F:hydrolase activity"/>
    <property type="evidence" value="ECO:0007669"/>
    <property type="project" value="UniProtKB-KW"/>
</dbReference>
<dbReference type="InterPro" id="IPR050546">
    <property type="entry name" value="Glycosyl_Hydrlase_16"/>
</dbReference>
<evidence type="ECO:0000313" key="5">
    <source>
        <dbReference type="Proteomes" id="UP001597145"/>
    </source>
</evidence>
<dbReference type="SUPFAM" id="SSF49899">
    <property type="entry name" value="Concanavalin A-like lectins/glucanases"/>
    <property type="match status" value="1"/>
</dbReference>
<evidence type="ECO:0000256" key="1">
    <source>
        <dbReference type="SAM" id="MobiDB-lite"/>
    </source>
</evidence>
<evidence type="ECO:0000259" key="3">
    <source>
        <dbReference type="PROSITE" id="PS51762"/>
    </source>
</evidence>
<feature type="signal peptide" evidence="2">
    <location>
        <begin position="1"/>
        <end position="25"/>
    </location>
</feature>
<keyword evidence="4" id="KW-0378">Hydrolase</keyword>
<dbReference type="Pfam" id="PF00722">
    <property type="entry name" value="Glyco_hydro_16"/>
    <property type="match status" value="1"/>
</dbReference>
<dbReference type="Gene3D" id="2.60.120.200">
    <property type="match status" value="1"/>
</dbReference>
<protein>
    <submittedName>
        <fullName evidence="4">Glycoside hydrolase family 16 protein</fullName>
    </submittedName>
</protein>
<feature type="domain" description="GH16" evidence="3">
    <location>
        <begin position="92"/>
        <end position="305"/>
    </location>
</feature>
<keyword evidence="2" id="KW-0732">Signal</keyword>
<sequence length="305" mass="32807">MPRPSRRLVPTLVCAALLLAAGCGGTPDPNVSSPDSAPDLLQALPAPSTAPTVAPTTAPPTTAAPSTTRRPTTSAAPRGRANGAASGAGGSSNINWRPVGGDEFNGSALDKSAWKAYNSVGAFGNGLRRPEAISQSDGLLRVTGRGDVSGGMAHQSGQLYGRWEFRARTQPGRGFGSAILLWPDSENFPEDGELDIMEVPGENRDLAHFVVHWSAENKMHGTRVPGDFSQWHTFALEWLPDRITWYVDGVKQYENTDKAVIPTKPMHMTIQLDQGPFQNWIKAPDETTPEEVSLEVDWVRIYAAP</sequence>
<dbReference type="PANTHER" id="PTHR10963">
    <property type="entry name" value="GLYCOSYL HYDROLASE-RELATED"/>
    <property type="match status" value="1"/>
</dbReference>
<gene>
    <name evidence="4" type="ORF">ACFSCY_29100</name>
</gene>
<dbReference type="InterPro" id="IPR013320">
    <property type="entry name" value="ConA-like_dom_sf"/>
</dbReference>
<proteinExistence type="predicted"/>
<comment type="caution">
    <text evidence="4">The sequence shown here is derived from an EMBL/GenBank/DDBJ whole genome shotgun (WGS) entry which is preliminary data.</text>
</comment>
<evidence type="ECO:0000256" key="2">
    <source>
        <dbReference type="SAM" id="SignalP"/>
    </source>
</evidence>
<accession>A0ABW4FTA4</accession>
<dbReference type="PROSITE" id="PS51762">
    <property type="entry name" value="GH16_2"/>
    <property type="match status" value="1"/>
</dbReference>
<name>A0ABW4FTA4_9PSEU</name>
<evidence type="ECO:0000313" key="4">
    <source>
        <dbReference type="EMBL" id="MFD1533490.1"/>
    </source>
</evidence>
<dbReference type="PANTHER" id="PTHR10963:SF60">
    <property type="entry name" value="GRAM-NEGATIVE BACTERIA-BINDING PROTEIN 1-RELATED"/>
    <property type="match status" value="1"/>
</dbReference>
<organism evidence="4 5">
    <name type="scientific">Pseudonocardia aurantiaca</name>
    <dbReference type="NCBI Taxonomy" id="75290"/>
    <lineage>
        <taxon>Bacteria</taxon>
        <taxon>Bacillati</taxon>
        <taxon>Actinomycetota</taxon>
        <taxon>Actinomycetes</taxon>
        <taxon>Pseudonocardiales</taxon>
        <taxon>Pseudonocardiaceae</taxon>
        <taxon>Pseudonocardia</taxon>
    </lineage>
</organism>
<dbReference type="Proteomes" id="UP001597145">
    <property type="component" value="Unassembled WGS sequence"/>
</dbReference>